<dbReference type="SUPFAM" id="SSF51717">
    <property type="entry name" value="Dihydropteroate synthetase-like"/>
    <property type="match status" value="1"/>
</dbReference>
<evidence type="ECO:0000256" key="7">
    <source>
        <dbReference type="ARBA" id="ARBA00022842"/>
    </source>
</evidence>
<keyword evidence="12" id="KW-1185">Reference proteome</keyword>
<dbReference type="PANTHER" id="PTHR20941:SF1">
    <property type="entry name" value="FOLIC ACID SYNTHESIS PROTEIN FOL1"/>
    <property type="match status" value="1"/>
</dbReference>
<dbReference type="EMBL" id="PVTR01000005">
    <property type="protein sequence ID" value="PRY87890.1"/>
    <property type="molecule type" value="Genomic_DNA"/>
</dbReference>
<dbReference type="RefSeq" id="WP_106133392.1">
    <property type="nucleotide sequence ID" value="NZ_PVTR01000005.1"/>
</dbReference>
<dbReference type="PANTHER" id="PTHR20941">
    <property type="entry name" value="FOLATE SYNTHESIS PROTEINS"/>
    <property type="match status" value="1"/>
</dbReference>
<dbReference type="OrthoDB" id="9811744at2"/>
<keyword evidence="8 9" id="KW-0289">Folate biosynthesis</keyword>
<dbReference type="GO" id="GO:0005829">
    <property type="term" value="C:cytosol"/>
    <property type="evidence" value="ECO:0007669"/>
    <property type="project" value="TreeGrafter"/>
</dbReference>
<dbReference type="Gene3D" id="3.20.20.20">
    <property type="entry name" value="Dihydropteroate synthase-like"/>
    <property type="match status" value="1"/>
</dbReference>
<name>A0A2T0WMF9_9BACT</name>
<comment type="similarity">
    <text evidence="9">Belongs to the DHPS family.</text>
</comment>
<evidence type="ECO:0000259" key="10">
    <source>
        <dbReference type="PROSITE" id="PS50972"/>
    </source>
</evidence>
<evidence type="ECO:0000256" key="2">
    <source>
        <dbReference type="ARBA" id="ARBA00001946"/>
    </source>
</evidence>
<evidence type="ECO:0000256" key="5">
    <source>
        <dbReference type="ARBA" id="ARBA00022679"/>
    </source>
</evidence>
<evidence type="ECO:0000256" key="4">
    <source>
        <dbReference type="ARBA" id="ARBA00012458"/>
    </source>
</evidence>
<comment type="catalytic activity">
    <reaction evidence="1">
        <text>(7,8-dihydropterin-6-yl)methyl diphosphate + 4-aminobenzoate = 7,8-dihydropteroate + diphosphate</text>
        <dbReference type="Rhea" id="RHEA:19949"/>
        <dbReference type="ChEBI" id="CHEBI:17836"/>
        <dbReference type="ChEBI" id="CHEBI:17839"/>
        <dbReference type="ChEBI" id="CHEBI:33019"/>
        <dbReference type="ChEBI" id="CHEBI:72950"/>
        <dbReference type="EC" id="2.5.1.15"/>
    </reaction>
</comment>
<evidence type="ECO:0000256" key="6">
    <source>
        <dbReference type="ARBA" id="ARBA00022723"/>
    </source>
</evidence>
<keyword evidence="6 9" id="KW-0479">Metal-binding</keyword>
<evidence type="ECO:0000256" key="1">
    <source>
        <dbReference type="ARBA" id="ARBA00000012"/>
    </source>
</evidence>
<protein>
    <recommendedName>
        <fullName evidence="4 9">Dihydropteroate synthase</fullName>
        <shortName evidence="9">DHPS</shortName>
        <ecNumber evidence="4 9">2.5.1.15</ecNumber>
    </recommendedName>
    <alternativeName>
        <fullName evidence="9">Dihydropteroate pyrophosphorylase</fullName>
    </alternativeName>
</protein>
<dbReference type="PROSITE" id="PS00793">
    <property type="entry name" value="DHPS_2"/>
    <property type="match status" value="1"/>
</dbReference>
<dbReference type="GO" id="GO:0004156">
    <property type="term" value="F:dihydropteroate synthase activity"/>
    <property type="evidence" value="ECO:0007669"/>
    <property type="project" value="UniProtKB-EC"/>
</dbReference>
<comment type="function">
    <text evidence="9">Catalyzes the condensation of para-aminobenzoate (pABA) with 6-hydroxymethyl-7,8-dihydropterin diphosphate (DHPt-PP) to form 7,8-dihydropteroate (H2Pte), the immediate precursor of folate derivatives.</text>
</comment>
<dbReference type="PROSITE" id="PS00792">
    <property type="entry name" value="DHPS_1"/>
    <property type="match status" value="1"/>
</dbReference>
<keyword evidence="5 9" id="KW-0808">Transferase</keyword>
<dbReference type="InterPro" id="IPR006390">
    <property type="entry name" value="DHP_synth_dom"/>
</dbReference>
<dbReference type="PROSITE" id="PS50972">
    <property type="entry name" value="PTERIN_BINDING"/>
    <property type="match status" value="1"/>
</dbReference>
<proteinExistence type="inferred from homology"/>
<dbReference type="UniPathway" id="UPA00077">
    <property type="reaction ID" value="UER00156"/>
</dbReference>
<dbReference type="GO" id="GO:0046654">
    <property type="term" value="P:tetrahydrofolate biosynthetic process"/>
    <property type="evidence" value="ECO:0007669"/>
    <property type="project" value="UniProtKB-UniPathway"/>
</dbReference>
<feature type="domain" description="Pterin-binding" evidence="10">
    <location>
        <begin position="34"/>
        <end position="287"/>
    </location>
</feature>
<dbReference type="InterPro" id="IPR045031">
    <property type="entry name" value="DHP_synth-like"/>
</dbReference>
<dbReference type="AlphaFoldDB" id="A0A2T0WMF9"/>
<dbReference type="InterPro" id="IPR000489">
    <property type="entry name" value="Pterin-binding_dom"/>
</dbReference>
<dbReference type="EC" id="2.5.1.15" evidence="4 9"/>
<organism evidence="11 12">
    <name type="scientific">Mongoliibacter ruber</name>
    <dbReference type="NCBI Taxonomy" id="1750599"/>
    <lineage>
        <taxon>Bacteria</taxon>
        <taxon>Pseudomonadati</taxon>
        <taxon>Bacteroidota</taxon>
        <taxon>Cytophagia</taxon>
        <taxon>Cytophagales</taxon>
        <taxon>Cyclobacteriaceae</taxon>
        <taxon>Mongoliibacter</taxon>
    </lineage>
</organism>
<sequence>MSDLFNNSSDFEDIVFPPKKTLTCRGKLVLLDVPLIMGILNVTPDSFFDKSRISKNKEDLLERSEKMLLEGADILDVGGYSSRPGADEVSVQEELDRVIPAIETIRSSFPDSLISIDTFRSEVASRAINSGADIVNDISAGELDPEMIPTVGKLSVPYIAMHMKGNPQTMQQQTGYENILLEMSMYFSGKIKKCLKAGIKDVIIDPGFGFSKTLEQNYWILKNLSYFKTIQAPILAGISRKSMIYKKLQLTAENSLNGTTALNMFALTQGANLLRVHDVKEAKQTVTLYKQLYP</sequence>
<keyword evidence="7 9" id="KW-0460">Magnesium</keyword>
<evidence type="ECO:0000256" key="8">
    <source>
        <dbReference type="ARBA" id="ARBA00022909"/>
    </source>
</evidence>
<dbReference type="Proteomes" id="UP000238157">
    <property type="component" value="Unassembled WGS sequence"/>
</dbReference>
<evidence type="ECO:0000256" key="9">
    <source>
        <dbReference type="RuleBase" id="RU361205"/>
    </source>
</evidence>
<evidence type="ECO:0000313" key="12">
    <source>
        <dbReference type="Proteomes" id="UP000238157"/>
    </source>
</evidence>
<dbReference type="CDD" id="cd00739">
    <property type="entry name" value="DHPS"/>
    <property type="match status" value="1"/>
</dbReference>
<comment type="cofactor">
    <cofactor evidence="2 9">
        <name>Mg(2+)</name>
        <dbReference type="ChEBI" id="CHEBI:18420"/>
    </cofactor>
</comment>
<gene>
    <name evidence="11" type="ORF">CLW00_10510</name>
</gene>
<dbReference type="Pfam" id="PF00809">
    <property type="entry name" value="Pterin_bind"/>
    <property type="match status" value="1"/>
</dbReference>
<comment type="pathway">
    <text evidence="3 9">Cofactor biosynthesis; tetrahydrofolate biosynthesis; 7,8-dihydrofolate from 2-amino-4-hydroxy-6-hydroxymethyl-7,8-dihydropteridine diphosphate and 4-aminobenzoate: step 1/2.</text>
</comment>
<dbReference type="NCBIfam" id="TIGR01496">
    <property type="entry name" value="DHPS"/>
    <property type="match status" value="1"/>
</dbReference>
<reference evidence="11 12" key="1">
    <citation type="submission" date="2018-03" db="EMBL/GenBank/DDBJ databases">
        <title>Genomic Encyclopedia of Archaeal and Bacterial Type Strains, Phase II (KMG-II): from individual species to whole genera.</title>
        <authorList>
            <person name="Goeker M."/>
        </authorList>
    </citation>
    <scope>NUCLEOTIDE SEQUENCE [LARGE SCALE GENOMIC DNA]</scope>
    <source>
        <strain evidence="11 12">DSM 27929</strain>
    </source>
</reference>
<dbReference type="GO" id="GO:0046656">
    <property type="term" value="P:folic acid biosynthetic process"/>
    <property type="evidence" value="ECO:0007669"/>
    <property type="project" value="UniProtKB-KW"/>
</dbReference>
<accession>A0A2T0WMF9</accession>
<evidence type="ECO:0000256" key="3">
    <source>
        <dbReference type="ARBA" id="ARBA00004763"/>
    </source>
</evidence>
<evidence type="ECO:0000313" key="11">
    <source>
        <dbReference type="EMBL" id="PRY87890.1"/>
    </source>
</evidence>
<comment type="caution">
    <text evidence="11">The sequence shown here is derived from an EMBL/GenBank/DDBJ whole genome shotgun (WGS) entry which is preliminary data.</text>
</comment>
<dbReference type="GO" id="GO:0046872">
    <property type="term" value="F:metal ion binding"/>
    <property type="evidence" value="ECO:0007669"/>
    <property type="project" value="UniProtKB-KW"/>
</dbReference>
<dbReference type="InterPro" id="IPR011005">
    <property type="entry name" value="Dihydropteroate_synth-like_sf"/>
</dbReference>